<feature type="transmembrane region" description="Helical" evidence="1">
    <location>
        <begin position="12"/>
        <end position="30"/>
    </location>
</feature>
<accession>A0A8I1MBG5</accession>
<name>A0A8I1MBG5_9PROT</name>
<reference evidence="2" key="1">
    <citation type="submission" date="2020-12" db="EMBL/GenBank/DDBJ databases">
        <title>Oil enriched cultivation method for isolating marine PHA-producing bacteria.</title>
        <authorList>
            <person name="Zheng W."/>
            <person name="Yu S."/>
            <person name="Huang Y."/>
        </authorList>
    </citation>
    <scope>NUCLEOTIDE SEQUENCE</scope>
    <source>
        <strain evidence="2">SY-2-3</strain>
    </source>
</reference>
<sequence>MNMFNLLQCARDAIFPVLMFALMALGTFVTSPKAEVLNPNGVPVSPAEWAEKSPDSAAVTVRDALSNSANSTVVSGVTNSNAAPYLNLSGSDSAGSIWWPAENGGNAEIKLQIINASGSVTGSCAVSSKKGASGKFETVCQ</sequence>
<keyword evidence="1" id="KW-1133">Transmembrane helix</keyword>
<evidence type="ECO:0000256" key="1">
    <source>
        <dbReference type="SAM" id="Phobius"/>
    </source>
</evidence>
<dbReference type="EMBL" id="JAEKJW010000003">
    <property type="protein sequence ID" value="MBN8198199.1"/>
    <property type="molecule type" value="Genomic_DNA"/>
</dbReference>
<comment type="caution">
    <text evidence="2">The sequence shown here is derived from an EMBL/GenBank/DDBJ whole genome shotgun (WGS) entry which is preliminary data.</text>
</comment>
<proteinExistence type="predicted"/>
<keyword evidence="1" id="KW-0812">Transmembrane</keyword>
<dbReference type="AlphaFoldDB" id="A0A8I1MBG5"/>
<protein>
    <submittedName>
        <fullName evidence="2">Uncharacterized protein</fullName>
    </submittedName>
</protein>
<dbReference type="Proteomes" id="UP000664405">
    <property type="component" value="Unassembled WGS sequence"/>
</dbReference>
<dbReference type="RefSeq" id="WP_206928118.1">
    <property type="nucleotide sequence ID" value="NZ_JAEKJW010000003.1"/>
</dbReference>
<evidence type="ECO:0000313" key="2">
    <source>
        <dbReference type="EMBL" id="MBN8198199.1"/>
    </source>
</evidence>
<keyword evidence="1" id="KW-0472">Membrane</keyword>
<organism evidence="2 3">
    <name type="scientific">Thalassospira povalilytica</name>
    <dbReference type="NCBI Taxonomy" id="732237"/>
    <lineage>
        <taxon>Bacteria</taxon>
        <taxon>Pseudomonadati</taxon>
        <taxon>Pseudomonadota</taxon>
        <taxon>Alphaproteobacteria</taxon>
        <taxon>Rhodospirillales</taxon>
        <taxon>Thalassospiraceae</taxon>
        <taxon>Thalassospira</taxon>
    </lineage>
</organism>
<evidence type="ECO:0000313" key="3">
    <source>
        <dbReference type="Proteomes" id="UP000664405"/>
    </source>
</evidence>
<gene>
    <name evidence="2" type="ORF">JF547_17155</name>
</gene>